<keyword evidence="2" id="KW-1185">Reference proteome</keyword>
<evidence type="ECO:0000313" key="2">
    <source>
        <dbReference type="Proteomes" id="UP000799755"/>
    </source>
</evidence>
<reference evidence="1" key="1">
    <citation type="journal article" date="2020" name="Stud. Mycol.">
        <title>101 Dothideomycetes genomes: a test case for predicting lifestyles and emergence of pathogens.</title>
        <authorList>
            <person name="Haridas S."/>
            <person name="Albert R."/>
            <person name="Binder M."/>
            <person name="Bloem J."/>
            <person name="Labutti K."/>
            <person name="Salamov A."/>
            <person name="Andreopoulos B."/>
            <person name="Baker S."/>
            <person name="Barry K."/>
            <person name="Bills G."/>
            <person name="Bluhm B."/>
            <person name="Cannon C."/>
            <person name="Castanera R."/>
            <person name="Culley D."/>
            <person name="Daum C."/>
            <person name="Ezra D."/>
            <person name="Gonzalez J."/>
            <person name="Henrissat B."/>
            <person name="Kuo A."/>
            <person name="Liang C."/>
            <person name="Lipzen A."/>
            <person name="Lutzoni F."/>
            <person name="Magnuson J."/>
            <person name="Mondo S."/>
            <person name="Nolan M."/>
            <person name="Ohm R."/>
            <person name="Pangilinan J."/>
            <person name="Park H.-J."/>
            <person name="Ramirez L."/>
            <person name="Alfaro M."/>
            <person name="Sun H."/>
            <person name="Tritt A."/>
            <person name="Yoshinaga Y."/>
            <person name="Zwiers L.-H."/>
            <person name="Turgeon B."/>
            <person name="Goodwin S."/>
            <person name="Spatafora J."/>
            <person name="Crous P."/>
            <person name="Grigoriev I."/>
        </authorList>
    </citation>
    <scope>NUCLEOTIDE SEQUENCE</scope>
    <source>
        <strain evidence="1">ATCC 200398</strain>
    </source>
</reference>
<evidence type="ECO:0000313" key="1">
    <source>
        <dbReference type="EMBL" id="KAF2476366.1"/>
    </source>
</evidence>
<proteinExistence type="predicted"/>
<accession>A0ACB6RB45</accession>
<organism evidence="1 2">
    <name type="scientific">Lindgomyces ingoldianus</name>
    <dbReference type="NCBI Taxonomy" id="673940"/>
    <lineage>
        <taxon>Eukaryota</taxon>
        <taxon>Fungi</taxon>
        <taxon>Dikarya</taxon>
        <taxon>Ascomycota</taxon>
        <taxon>Pezizomycotina</taxon>
        <taxon>Dothideomycetes</taxon>
        <taxon>Pleosporomycetidae</taxon>
        <taxon>Pleosporales</taxon>
        <taxon>Lindgomycetaceae</taxon>
        <taxon>Lindgomyces</taxon>
    </lineage>
</organism>
<comment type="caution">
    <text evidence="1">The sequence shown here is derived from an EMBL/GenBank/DDBJ whole genome shotgun (WGS) entry which is preliminary data.</text>
</comment>
<name>A0ACB6RB45_9PLEO</name>
<sequence>MLSSRLVFYMRALRVAADALYLGISAHVSSNNLRITIHGDARTGGYVAACRPCIFVISASSDVRRELRTHKPCILLLQIEYGLGVSSF</sequence>
<dbReference type="Proteomes" id="UP000799755">
    <property type="component" value="Unassembled WGS sequence"/>
</dbReference>
<dbReference type="EMBL" id="MU003494">
    <property type="protein sequence ID" value="KAF2476366.1"/>
    <property type="molecule type" value="Genomic_DNA"/>
</dbReference>
<gene>
    <name evidence="1" type="ORF">BDR25DRAFT_349476</name>
</gene>
<protein>
    <submittedName>
        <fullName evidence="1">Uncharacterized protein</fullName>
    </submittedName>
</protein>